<evidence type="ECO:0000313" key="4">
    <source>
        <dbReference type="EMBL" id="EEQ46154.1"/>
    </source>
</evidence>
<keyword evidence="5" id="KW-1185">Reference proteome</keyword>
<evidence type="ECO:0000256" key="1">
    <source>
        <dbReference type="SAM" id="Coils"/>
    </source>
</evidence>
<dbReference type="VEuPathDB" id="FungiDB:CAWG_04498"/>
<dbReference type="Pfam" id="PF13621">
    <property type="entry name" value="Cupin_8"/>
    <property type="match status" value="1"/>
</dbReference>
<dbReference type="EMBL" id="CM000311">
    <property type="protein sequence ID" value="EEQ46154.1"/>
    <property type="molecule type" value="Genomic_DNA"/>
</dbReference>
<dbReference type="HOGENOM" id="CLU_017405_0_0_1"/>
<feature type="coiled-coil region" evidence="1">
    <location>
        <begin position="374"/>
        <end position="401"/>
    </location>
</feature>
<dbReference type="PaxDb" id="5476-C4YR01"/>
<dbReference type="InterPro" id="IPR041667">
    <property type="entry name" value="Cupin_8"/>
</dbReference>
<keyword evidence="1" id="KW-0175">Coiled coil</keyword>
<accession>C4YR01</accession>
<dbReference type="PANTHER" id="PTHR12461">
    <property type="entry name" value="HYPOXIA-INDUCIBLE FACTOR 1 ALPHA INHIBITOR-RELATED"/>
    <property type="match status" value="1"/>
</dbReference>
<organism evidence="4 5">
    <name type="scientific">Candida albicans (strain WO-1)</name>
    <name type="common">Yeast</name>
    <dbReference type="NCBI Taxonomy" id="294748"/>
    <lineage>
        <taxon>Eukaryota</taxon>
        <taxon>Fungi</taxon>
        <taxon>Dikarya</taxon>
        <taxon>Ascomycota</taxon>
        <taxon>Saccharomycotina</taxon>
        <taxon>Pichiomycetes</taxon>
        <taxon>Debaryomycetaceae</taxon>
        <taxon>Candida/Lodderomyces clade</taxon>
        <taxon>Candida</taxon>
    </lineage>
</organism>
<dbReference type="AlphaFoldDB" id="C4YR01"/>
<dbReference type="InterPro" id="IPR003347">
    <property type="entry name" value="JmjC_dom"/>
</dbReference>
<dbReference type="SUPFAM" id="SSF51197">
    <property type="entry name" value="Clavaminate synthase-like"/>
    <property type="match status" value="1"/>
</dbReference>
<proteinExistence type="predicted"/>
<gene>
    <name evidence="4" type="ORF">CAWG_04498</name>
</gene>
<evidence type="ECO:0000259" key="3">
    <source>
        <dbReference type="PROSITE" id="PS51184"/>
    </source>
</evidence>
<dbReference type="OrthoDB" id="415358at2759"/>
<evidence type="ECO:0000256" key="2">
    <source>
        <dbReference type="SAM" id="MobiDB-lite"/>
    </source>
</evidence>
<feature type="compositionally biased region" description="Acidic residues" evidence="2">
    <location>
        <begin position="129"/>
        <end position="157"/>
    </location>
</feature>
<evidence type="ECO:0000313" key="5">
    <source>
        <dbReference type="Proteomes" id="UP000001429"/>
    </source>
</evidence>
<feature type="region of interest" description="Disordered" evidence="2">
    <location>
        <begin position="127"/>
        <end position="171"/>
    </location>
</feature>
<feature type="domain" description="JmjC" evidence="3">
    <location>
        <begin position="213"/>
        <end position="508"/>
    </location>
</feature>
<protein>
    <recommendedName>
        <fullName evidence="3">JmjC domain-containing protein</fullName>
    </recommendedName>
</protein>
<dbReference type="PANTHER" id="PTHR12461:SF100">
    <property type="entry name" value="JMJC DOMAIN-CONTAINING PROTEIN 4"/>
    <property type="match status" value="1"/>
</dbReference>
<feature type="region of interest" description="Disordered" evidence="2">
    <location>
        <begin position="265"/>
        <end position="289"/>
    </location>
</feature>
<dbReference type="Gene3D" id="2.60.120.650">
    <property type="entry name" value="Cupin"/>
    <property type="match status" value="2"/>
</dbReference>
<dbReference type="PROSITE" id="PS51184">
    <property type="entry name" value="JMJC"/>
    <property type="match status" value="1"/>
</dbReference>
<dbReference type="Proteomes" id="UP000001429">
    <property type="component" value="Chromosome 5"/>
</dbReference>
<name>C4YR01_CANAW</name>
<reference evidence="4 5" key="1">
    <citation type="journal article" date="2009" name="Nature">
        <title>Evolution of pathogenicity and sexual reproduction in eight Candida genomes.</title>
        <authorList>
            <person name="Butler G."/>
            <person name="Rasmussen M.D."/>
            <person name="Lin M.F."/>
            <person name="Santos M.A."/>
            <person name="Sakthikumar S."/>
            <person name="Munro C.A."/>
            <person name="Rheinbay E."/>
            <person name="Grabherr M."/>
            <person name="Forche A."/>
            <person name="Reedy J.L."/>
            <person name="Agrafioti I."/>
            <person name="Arnaud M.B."/>
            <person name="Bates S."/>
            <person name="Brown A.J."/>
            <person name="Brunke S."/>
            <person name="Costanzo M.C."/>
            <person name="Fitzpatrick D.A."/>
            <person name="de Groot P.W."/>
            <person name="Harris D."/>
            <person name="Hoyer L.L."/>
            <person name="Hube B."/>
            <person name="Klis F.M."/>
            <person name="Kodira C."/>
            <person name="Lennard N."/>
            <person name="Logue M.E."/>
            <person name="Martin R."/>
            <person name="Neiman A.M."/>
            <person name="Nikolaou E."/>
            <person name="Quail M.A."/>
            <person name="Quinn J."/>
            <person name="Santos M.C."/>
            <person name="Schmitzberger F.F."/>
            <person name="Sherlock G."/>
            <person name="Shah P."/>
            <person name="Silverstein K.A."/>
            <person name="Skrzypek M.S."/>
            <person name="Soll D."/>
            <person name="Staggs R."/>
            <person name="Stansfield I."/>
            <person name="Stumpf M.P."/>
            <person name="Sudbery P.E."/>
            <person name="Srikantha T."/>
            <person name="Zeng Q."/>
            <person name="Berman J."/>
            <person name="Berriman M."/>
            <person name="Heitman J."/>
            <person name="Gow N.A."/>
            <person name="Lorenz M.C."/>
            <person name="Birren B.W."/>
            <person name="Kellis M."/>
            <person name="Cuomo C.A."/>
        </authorList>
    </citation>
    <scope>NUCLEOTIDE SEQUENCE [LARGE SCALE GENOMIC DNA]</scope>
    <source>
        <strain evidence="4 5">WO-1</strain>
    </source>
</reference>
<dbReference type="OMA" id="PASWWHE"/>
<sequence length="531" mass="60983">MDSNNVNKTKRQKTGNLYSNYTISSNDEKIDIITDISKLSPKSFFNDYIAIRKPVKFITPSDQQVIQLNKFELENLVDTLNYNDEELQVEKKYQAGFGSGQKRIKMKLGDLVNEIKNGNDEYYLTTQYDFDDPDRASDEEEEGEEQKEDEDEEDVEEGGVPFDQFSDTSSIDMNNLHDDFEDIEDDFDESANDEENNKDEMTAAEAEFRIKELYQPPLTNLVNHPEILPYSPSFFNLVPQQINLWMGSSSTNTDIKETHKNFTIDESKPDLGLGKQLPGESPRGTSTGLHHDHADNLYILVSGKKRFTILSPNDAMKLYTVGNIYKIFNSGIIDYEIDENAPGWKHVRDDGAIIEEIIYWQLDKSRSTNNGHDKEAEQKLLNELQVHIKQHQAQQKALKTTSGIRRDPPSFSKIPPALLHLDELKDESIRKKIESFANKFFPGVLQLNKLEVWLNPGEMLYLPAGWFHEVSSFGSDNNKDNIGGAHIAINYWFIPPNTTNFDDCYEDTYWKEDWEKTKQAMQLVKDGVVNL</sequence>